<evidence type="ECO:0000313" key="2">
    <source>
        <dbReference type="EMBL" id="RFB04891.1"/>
    </source>
</evidence>
<dbReference type="Pfam" id="PF09656">
    <property type="entry name" value="PGPGW"/>
    <property type="match status" value="1"/>
</dbReference>
<dbReference type="AlphaFoldDB" id="A0A371RHH5"/>
<reference evidence="2 3" key="1">
    <citation type="submission" date="2018-08" db="EMBL/GenBank/DDBJ databases">
        <title>Parvularcula sp. SM1705, isolated from surface water of the South Sea China.</title>
        <authorList>
            <person name="Sun L."/>
        </authorList>
    </citation>
    <scope>NUCLEOTIDE SEQUENCE [LARGE SCALE GENOMIC DNA]</scope>
    <source>
        <strain evidence="2 3">SM1705</strain>
    </source>
</reference>
<dbReference type="EMBL" id="QUQO01000001">
    <property type="protein sequence ID" value="RFB04891.1"/>
    <property type="molecule type" value="Genomic_DNA"/>
</dbReference>
<feature type="transmembrane region" description="Helical" evidence="1">
    <location>
        <begin position="7"/>
        <end position="28"/>
    </location>
</feature>
<keyword evidence="3" id="KW-1185">Reference proteome</keyword>
<keyword evidence="1" id="KW-0472">Membrane</keyword>
<name>A0A371RHH5_9PROT</name>
<feature type="transmembrane region" description="Helical" evidence="1">
    <location>
        <begin position="34"/>
        <end position="53"/>
    </location>
</feature>
<evidence type="ECO:0000256" key="1">
    <source>
        <dbReference type="SAM" id="Phobius"/>
    </source>
</evidence>
<dbReference type="Proteomes" id="UP000264589">
    <property type="component" value="Unassembled WGS sequence"/>
</dbReference>
<evidence type="ECO:0008006" key="4">
    <source>
        <dbReference type="Google" id="ProtNLM"/>
    </source>
</evidence>
<comment type="caution">
    <text evidence="2">The sequence shown here is derived from an EMBL/GenBank/DDBJ whole genome shotgun (WGS) entry which is preliminary data.</text>
</comment>
<dbReference type="InterPro" id="IPR019099">
    <property type="entry name" value="Uncharacterised_PGPGW_TM"/>
</dbReference>
<dbReference type="OrthoDB" id="8481501at2"/>
<gene>
    <name evidence="2" type="ORF">DX908_06095</name>
</gene>
<accession>A0A371RHH5</accession>
<dbReference type="RefSeq" id="WP_116391522.1">
    <property type="nucleotide sequence ID" value="NZ_QUQO01000001.1"/>
</dbReference>
<protein>
    <recommendedName>
        <fullName evidence="4">Transmembrane protein (PGPGW)</fullName>
    </recommendedName>
</protein>
<sequence length="98" mass="11156">MEPFAASFLALIHKLVGSILVLFGIVLFPMPIPVGLIMIALGLAMLAPYFKPIQKLVRHIRRKSPMVDRNMVRFKDRCPKVIRTTIEKTNPHLHPEQS</sequence>
<dbReference type="InParanoid" id="A0A371RHH5"/>
<proteinExistence type="predicted"/>
<evidence type="ECO:0000313" key="3">
    <source>
        <dbReference type="Proteomes" id="UP000264589"/>
    </source>
</evidence>
<organism evidence="2 3">
    <name type="scientific">Parvularcula marina</name>
    <dbReference type="NCBI Taxonomy" id="2292771"/>
    <lineage>
        <taxon>Bacteria</taxon>
        <taxon>Pseudomonadati</taxon>
        <taxon>Pseudomonadota</taxon>
        <taxon>Alphaproteobacteria</taxon>
        <taxon>Parvularculales</taxon>
        <taxon>Parvularculaceae</taxon>
        <taxon>Parvularcula</taxon>
    </lineage>
</organism>
<keyword evidence="1" id="KW-1133">Transmembrane helix</keyword>
<keyword evidence="1" id="KW-0812">Transmembrane</keyword>